<feature type="domain" description="Miro" evidence="18">
    <location>
        <begin position="412"/>
        <end position="576"/>
    </location>
</feature>
<keyword evidence="7 15" id="KW-0547">Nucleotide-binding</keyword>
<dbReference type="AlphaFoldDB" id="A0A3N4IRE6"/>
<dbReference type="SMART" id="SM00054">
    <property type="entry name" value="EFh"/>
    <property type="match status" value="2"/>
</dbReference>
<accession>A0A3N4IRE6</accession>
<dbReference type="PROSITE" id="PS00018">
    <property type="entry name" value="EF_HAND_1"/>
    <property type="match status" value="1"/>
</dbReference>
<dbReference type="PANTHER" id="PTHR46819">
    <property type="entry name" value="EF-HAND CALCIUM-BINDING DOMAIN-CONTAINING PROTEIN 7"/>
    <property type="match status" value="1"/>
</dbReference>
<dbReference type="InterPro" id="IPR021181">
    <property type="entry name" value="Miro"/>
</dbReference>
<dbReference type="PROSITE" id="PS51423">
    <property type="entry name" value="MIRO"/>
    <property type="match status" value="2"/>
</dbReference>
<dbReference type="Pfam" id="PF00071">
    <property type="entry name" value="Ras"/>
    <property type="match status" value="2"/>
</dbReference>
<dbReference type="PANTHER" id="PTHR46819:SF1">
    <property type="entry name" value="EF-HAND CALCIUM-BINDING DOMAIN-CONTAINING PROTEIN 7"/>
    <property type="match status" value="1"/>
</dbReference>
<proteinExistence type="inferred from homology"/>
<evidence type="ECO:0000256" key="8">
    <source>
        <dbReference type="ARBA" id="ARBA00022787"/>
    </source>
</evidence>
<evidence type="ECO:0000256" key="1">
    <source>
        <dbReference type="ARBA" id="ARBA00003481"/>
    </source>
</evidence>
<dbReference type="InterPro" id="IPR013567">
    <property type="entry name" value="EF_hand_assoc_2"/>
</dbReference>
<dbReference type="InterPro" id="IPR001806">
    <property type="entry name" value="Small_GTPase"/>
</dbReference>
<protein>
    <recommendedName>
        <fullName evidence="15">Mitochondrial Rho GTPase</fullName>
        <ecNumber evidence="15">3.6.5.-</ecNumber>
    </recommendedName>
</protein>
<evidence type="ECO:0000256" key="4">
    <source>
        <dbReference type="ARBA" id="ARBA00022692"/>
    </source>
</evidence>
<dbReference type="InterPro" id="IPR013566">
    <property type="entry name" value="EF_hand_assoc_1"/>
</dbReference>
<evidence type="ECO:0000256" key="11">
    <source>
        <dbReference type="ARBA" id="ARBA00022989"/>
    </source>
</evidence>
<keyword evidence="20" id="KW-1185">Reference proteome</keyword>
<evidence type="ECO:0000313" key="19">
    <source>
        <dbReference type="EMBL" id="RPA84164.1"/>
    </source>
</evidence>
<dbReference type="SUPFAM" id="SSF47473">
    <property type="entry name" value="EF-hand"/>
    <property type="match status" value="1"/>
</dbReference>
<comment type="similarity">
    <text evidence="3 15">Belongs to the mitochondrial Rho GTPase family.</text>
</comment>
<dbReference type="SUPFAM" id="SSF52540">
    <property type="entry name" value="P-loop containing nucleoside triphosphate hydrolases"/>
    <property type="match status" value="2"/>
</dbReference>
<dbReference type="GO" id="GO:0005741">
    <property type="term" value="C:mitochondrial outer membrane"/>
    <property type="evidence" value="ECO:0007669"/>
    <property type="project" value="UniProtKB-SubCell"/>
</dbReference>
<dbReference type="OrthoDB" id="10020961at2759"/>
<dbReference type="STRING" id="1160509.A0A3N4IRE6"/>
<dbReference type="GO" id="GO:0007005">
    <property type="term" value="P:mitochondrion organization"/>
    <property type="evidence" value="ECO:0007669"/>
    <property type="project" value="InterPro"/>
</dbReference>
<dbReference type="InterPro" id="IPR002048">
    <property type="entry name" value="EF_hand_dom"/>
</dbReference>
<keyword evidence="14 15" id="KW-0472">Membrane</keyword>
<evidence type="ECO:0000259" key="18">
    <source>
        <dbReference type="PROSITE" id="PS51423"/>
    </source>
</evidence>
<dbReference type="CDD" id="cd01892">
    <property type="entry name" value="Miro2"/>
    <property type="match status" value="1"/>
</dbReference>
<evidence type="ECO:0000256" key="3">
    <source>
        <dbReference type="ARBA" id="ARBA00007981"/>
    </source>
</evidence>
<evidence type="ECO:0000256" key="12">
    <source>
        <dbReference type="ARBA" id="ARBA00023128"/>
    </source>
</evidence>
<evidence type="ECO:0000313" key="20">
    <source>
        <dbReference type="Proteomes" id="UP000275078"/>
    </source>
</evidence>
<feature type="domain" description="Miro" evidence="18">
    <location>
        <begin position="2"/>
        <end position="162"/>
    </location>
</feature>
<dbReference type="InterPro" id="IPR027417">
    <property type="entry name" value="P-loop_NTPase"/>
</dbReference>
<comment type="function">
    <text evidence="1 15">Mitochondrial GTPase involved in mitochondrial trafficking. Probably involved in control of anterograde transport of mitochondria and their subcellular distribution.</text>
</comment>
<dbReference type="EMBL" id="ML119660">
    <property type="protein sequence ID" value="RPA84164.1"/>
    <property type="molecule type" value="Genomic_DNA"/>
</dbReference>
<dbReference type="SMART" id="SM00173">
    <property type="entry name" value="RAS"/>
    <property type="match status" value="1"/>
</dbReference>
<dbReference type="FunFam" id="3.40.50.300:FF:000553">
    <property type="entry name" value="Mitochondrial Rho GTPase"/>
    <property type="match status" value="1"/>
</dbReference>
<evidence type="ECO:0000256" key="15">
    <source>
        <dbReference type="PIRNR" id="PIRNR037488"/>
    </source>
</evidence>
<sequence length="620" mass="69446">MADSVRIVVCGDEGTGKSSLITCLVKDVFVSGKVQAVLPPITIGSPDNITTTIVDTSALPVDRNALRKEIRRSNVILLIYSDHYSYERVSLFWLPFFRSLGVNLPVILCANKADLAPDVEAEEEMMPIMAEFKEIDSCIRSSAKDHLNVNEVFYLCQRAVTHPIAPLYDSKEQTLKPAAIAALQRIFFLCDKDQDGLLNDEEMNNLQRRCFNRTLSDTELEEIKLVLRKASPSSTAEDGISERGFILLNKIFAEKGRHETTWTILRAFHYTDNLSLEDSFLHPKFEVPPFASAELSPIGYRFFVDLFLLFDKDNDGGLNDEELRALFKPTPGIPAFWEESSFSASTVRSDAGHITLQGWLAQWSMTTFMEPATALAYLAYLGFEGHDKAGTTVALKVTKPRRRRRKTGKVERNVVHCYVLGARGSGKSTILDTFLNRPFSGTYNPTIKPRTAVNSVELQGGKQCYLILEELGELEPAILDNEAKLNACDVICYTYDSSDPDSFQHIVELRQKYPHLDQLPAIYAALKADLDKTTQRAELQPDAYTREIGMNAPLHVSARWSSISELFINIAEAALVPVNAFPKLEEEPVDRTSLYIAASVGVVAAMTVYYIWRHRLLPNA</sequence>
<dbReference type="InterPro" id="IPR018247">
    <property type="entry name" value="EF_Hand_1_Ca_BS"/>
</dbReference>
<gene>
    <name evidence="19" type="ORF">BJ508DRAFT_412881</name>
</gene>
<keyword evidence="13 15" id="KW-0342">GTP-binding</keyword>
<dbReference type="FunFam" id="1.10.238.10:FF:000127">
    <property type="entry name" value="Mitochondrial Rho GTPase"/>
    <property type="match status" value="1"/>
</dbReference>
<dbReference type="FunFam" id="1.10.238.10:FF:000185">
    <property type="entry name" value="Mitochondrial Rho GTPase"/>
    <property type="match status" value="1"/>
</dbReference>
<evidence type="ECO:0000256" key="16">
    <source>
        <dbReference type="SAM" id="Phobius"/>
    </source>
</evidence>
<evidence type="ECO:0000256" key="5">
    <source>
        <dbReference type="ARBA" id="ARBA00022723"/>
    </source>
</evidence>
<comment type="subcellular location">
    <subcellularLocation>
        <location evidence="2 15">Mitochondrion outer membrane</location>
        <topology evidence="2 15">Single-pass type IV membrane protein</topology>
    </subcellularLocation>
</comment>
<dbReference type="Pfam" id="PF08356">
    <property type="entry name" value="EF_assoc_2"/>
    <property type="match status" value="1"/>
</dbReference>
<dbReference type="SMART" id="SM00174">
    <property type="entry name" value="RHO"/>
    <property type="match status" value="1"/>
</dbReference>
<organism evidence="19 20">
    <name type="scientific">Ascobolus immersus RN42</name>
    <dbReference type="NCBI Taxonomy" id="1160509"/>
    <lineage>
        <taxon>Eukaryota</taxon>
        <taxon>Fungi</taxon>
        <taxon>Dikarya</taxon>
        <taxon>Ascomycota</taxon>
        <taxon>Pezizomycotina</taxon>
        <taxon>Pezizomycetes</taxon>
        <taxon>Pezizales</taxon>
        <taxon>Ascobolaceae</taxon>
        <taxon>Ascobolus</taxon>
    </lineage>
</organism>
<evidence type="ECO:0000256" key="2">
    <source>
        <dbReference type="ARBA" id="ARBA00004200"/>
    </source>
</evidence>
<keyword evidence="6" id="KW-0677">Repeat</keyword>
<feature type="domain" description="EF-hand" evidence="17">
    <location>
        <begin position="298"/>
        <end position="333"/>
    </location>
</feature>
<evidence type="ECO:0000256" key="10">
    <source>
        <dbReference type="ARBA" id="ARBA00022837"/>
    </source>
</evidence>
<keyword evidence="8 15" id="KW-1000">Mitochondrion outer membrane</keyword>
<keyword evidence="10 15" id="KW-0106">Calcium</keyword>
<evidence type="ECO:0000256" key="14">
    <source>
        <dbReference type="ARBA" id="ARBA00023136"/>
    </source>
</evidence>
<dbReference type="Proteomes" id="UP000275078">
    <property type="component" value="Unassembled WGS sequence"/>
</dbReference>
<name>A0A3N4IRE6_ASCIM</name>
<dbReference type="GO" id="GO:0005509">
    <property type="term" value="F:calcium ion binding"/>
    <property type="evidence" value="ECO:0007669"/>
    <property type="project" value="InterPro"/>
</dbReference>
<dbReference type="SMART" id="SM00175">
    <property type="entry name" value="RAB"/>
    <property type="match status" value="1"/>
</dbReference>
<evidence type="ECO:0000256" key="13">
    <source>
        <dbReference type="ARBA" id="ARBA00023134"/>
    </source>
</evidence>
<keyword evidence="12 15" id="KW-0496">Mitochondrion</keyword>
<feature type="transmembrane region" description="Helical" evidence="16">
    <location>
        <begin position="594"/>
        <end position="612"/>
    </location>
</feature>
<dbReference type="PRINTS" id="PR00449">
    <property type="entry name" value="RASTRNSFRMNG"/>
</dbReference>
<dbReference type="Gene3D" id="3.40.50.300">
    <property type="entry name" value="P-loop containing nucleotide triphosphate hydrolases"/>
    <property type="match status" value="2"/>
</dbReference>
<dbReference type="PROSITE" id="PS50222">
    <property type="entry name" value="EF_HAND_2"/>
    <property type="match status" value="2"/>
</dbReference>
<evidence type="ECO:0000256" key="7">
    <source>
        <dbReference type="ARBA" id="ARBA00022741"/>
    </source>
</evidence>
<feature type="domain" description="EF-hand" evidence="17">
    <location>
        <begin position="178"/>
        <end position="213"/>
    </location>
</feature>
<dbReference type="InterPro" id="IPR011992">
    <property type="entry name" value="EF-hand-dom_pair"/>
</dbReference>
<evidence type="ECO:0000259" key="17">
    <source>
        <dbReference type="PROSITE" id="PS50222"/>
    </source>
</evidence>
<dbReference type="GO" id="GO:0003924">
    <property type="term" value="F:GTPase activity"/>
    <property type="evidence" value="ECO:0007669"/>
    <property type="project" value="InterPro"/>
</dbReference>
<dbReference type="Pfam" id="PF08355">
    <property type="entry name" value="EF_assoc_1"/>
    <property type="match status" value="1"/>
</dbReference>
<dbReference type="Gene3D" id="1.10.238.10">
    <property type="entry name" value="EF-hand"/>
    <property type="match status" value="2"/>
</dbReference>
<dbReference type="FunFam" id="3.40.50.300:FF:000572">
    <property type="entry name" value="Mitochondrial Rho GTPase"/>
    <property type="match status" value="1"/>
</dbReference>
<keyword evidence="11 16" id="KW-1133">Transmembrane helix</keyword>
<dbReference type="EC" id="3.6.5.-" evidence="15"/>
<dbReference type="InterPro" id="IPR052266">
    <property type="entry name" value="Miro-EF-hand_domain"/>
</dbReference>
<reference evidence="19 20" key="1">
    <citation type="journal article" date="2018" name="Nat. Ecol. Evol.">
        <title>Pezizomycetes genomes reveal the molecular basis of ectomycorrhizal truffle lifestyle.</title>
        <authorList>
            <person name="Murat C."/>
            <person name="Payen T."/>
            <person name="Noel B."/>
            <person name="Kuo A."/>
            <person name="Morin E."/>
            <person name="Chen J."/>
            <person name="Kohler A."/>
            <person name="Krizsan K."/>
            <person name="Balestrini R."/>
            <person name="Da Silva C."/>
            <person name="Montanini B."/>
            <person name="Hainaut M."/>
            <person name="Levati E."/>
            <person name="Barry K.W."/>
            <person name="Belfiori B."/>
            <person name="Cichocki N."/>
            <person name="Clum A."/>
            <person name="Dockter R.B."/>
            <person name="Fauchery L."/>
            <person name="Guy J."/>
            <person name="Iotti M."/>
            <person name="Le Tacon F."/>
            <person name="Lindquist E.A."/>
            <person name="Lipzen A."/>
            <person name="Malagnac F."/>
            <person name="Mello A."/>
            <person name="Molinier V."/>
            <person name="Miyauchi S."/>
            <person name="Poulain J."/>
            <person name="Riccioni C."/>
            <person name="Rubini A."/>
            <person name="Sitrit Y."/>
            <person name="Splivallo R."/>
            <person name="Traeger S."/>
            <person name="Wang M."/>
            <person name="Zifcakova L."/>
            <person name="Wipf D."/>
            <person name="Zambonelli A."/>
            <person name="Paolocci F."/>
            <person name="Nowrousian M."/>
            <person name="Ottonello S."/>
            <person name="Baldrian P."/>
            <person name="Spatafora J.W."/>
            <person name="Henrissat B."/>
            <person name="Nagy L.G."/>
            <person name="Aury J.M."/>
            <person name="Wincker P."/>
            <person name="Grigoriev I.V."/>
            <person name="Bonfante P."/>
            <person name="Martin F.M."/>
        </authorList>
    </citation>
    <scope>NUCLEOTIDE SEQUENCE [LARGE SCALE GENOMIC DNA]</scope>
    <source>
        <strain evidence="19 20">RN42</strain>
    </source>
</reference>
<dbReference type="GO" id="GO:0005525">
    <property type="term" value="F:GTP binding"/>
    <property type="evidence" value="ECO:0007669"/>
    <property type="project" value="UniProtKB-KW"/>
</dbReference>
<keyword evidence="5" id="KW-0479">Metal-binding</keyword>
<dbReference type="InterPro" id="IPR020860">
    <property type="entry name" value="MIRO_dom"/>
</dbReference>
<evidence type="ECO:0000256" key="6">
    <source>
        <dbReference type="ARBA" id="ARBA00022737"/>
    </source>
</evidence>
<dbReference type="PIRSF" id="PIRSF037488">
    <property type="entry name" value="Mt_Rho_GTPase"/>
    <property type="match status" value="1"/>
</dbReference>
<keyword evidence="4 16" id="KW-0812">Transmembrane</keyword>
<keyword evidence="9 15" id="KW-0378">Hydrolase</keyword>
<evidence type="ECO:0000256" key="9">
    <source>
        <dbReference type="ARBA" id="ARBA00022801"/>
    </source>
</evidence>